<accession>R4X7K1</accession>
<sequence length="321" mass="36483">MSVKDACSCFRTTSRSHRAIKTNILSSFSTSSILHNHRVRGLTTETVSDARSEPVFDPDLDLKASRKPRTKKDQYYKTSAGIVLCRSPIVTRELSEFEKAFYAYQRHLKSRLSSPFPTDFYFTKGSLASKRWLAGEEQRQRATELVSEPQLTRSTGELTGQERELENEDDIAASVAVSRTTEADQKNDNKSLNRKLDRTLFLLMKKERAENSWQFPQGPVGAGEALHESSSRVLATLAGKNMKTWTVGRIPIGHLVYRFEAPQMGFEGNKVYFLKSRIFAGQCQLQKDSGVHDFGWFTKEEIKERVAPEYWKAVQSILPSQ</sequence>
<organism evidence="10 11">
    <name type="scientific">Taphrina deformans (strain PYCC 5710 / ATCC 11124 / CBS 356.35 / IMI 108563 / JCM 9778 / NBRC 8474)</name>
    <name type="common">Peach leaf curl fungus</name>
    <name type="synonym">Lalaria deformans</name>
    <dbReference type="NCBI Taxonomy" id="1097556"/>
    <lineage>
        <taxon>Eukaryota</taxon>
        <taxon>Fungi</taxon>
        <taxon>Dikarya</taxon>
        <taxon>Ascomycota</taxon>
        <taxon>Taphrinomycotina</taxon>
        <taxon>Taphrinomycetes</taxon>
        <taxon>Taphrinales</taxon>
        <taxon>Taphrinaceae</taxon>
        <taxon>Taphrina</taxon>
    </lineage>
</organism>
<comment type="subcellular location">
    <subcellularLocation>
        <location evidence="1">Mitochondrion</location>
    </subcellularLocation>
</comment>
<keyword evidence="11" id="KW-1185">Reference proteome</keyword>
<dbReference type="GO" id="GO:0005762">
    <property type="term" value="C:mitochondrial large ribosomal subunit"/>
    <property type="evidence" value="ECO:0007669"/>
    <property type="project" value="TreeGrafter"/>
</dbReference>
<dbReference type="OrthoDB" id="414075at2759"/>
<dbReference type="InterPro" id="IPR040008">
    <property type="entry name" value="Ribosomal_mL46"/>
</dbReference>
<dbReference type="InterPro" id="IPR033650">
    <property type="entry name" value="Ribosomal_mL46_NUDIX"/>
</dbReference>
<evidence type="ECO:0000256" key="3">
    <source>
        <dbReference type="ARBA" id="ARBA00022946"/>
    </source>
</evidence>
<feature type="compositionally biased region" description="Polar residues" evidence="8">
    <location>
        <begin position="149"/>
        <end position="158"/>
    </location>
</feature>
<keyword evidence="4" id="KW-0689">Ribosomal protein</keyword>
<dbReference type="InterPro" id="IPR015797">
    <property type="entry name" value="NUDIX_hydrolase-like_dom_sf"/>
</dbReference>
<dbReference type="Gene3D" id="3.90.79.10">
    <property type="entry name" value="Nucleoside Triphosphate Pyrophosphohydrolase"/>
    <property type="match status" value="1"/>
</dbReference>
<dbReference type="PANTHER" id="PTHR13124:SF12">
    <property type="entry name" value="LARGE RIBOSOMAL SUBUNIT PROTEIN ML46"/>
    <property type="match status" value="1"/>
</dbReference>
<evidence type="ECO:0000256" key="4">
    <source>
        <dbReference type="ARBA" id="ARBA00022980"/>
    </source>
</evidence>
<comment type="similarity">
    <text evidence="2">Belongs to the mitochondrion-specific ribosomal protein mL46 family.</text>
</comment>
<evidence type="ECO:0000313" key="11">
    <source>
        <dbReference type="Proteomes" id="UP000013776"/>
    </source>
</evidence>
<evidence type="ECO:0000256" key="2">
    <source>
        <dbReference type="ARBA" id="ARBA00009070"/>
    </source>
</evidence>
<evidence type="ECO:0000256" key="1">
    <source>
        <dbReference type="ARBA" id="ARBA00004173"/>
    </source>
</evidence>
<dbReference type="AlphaFoldDB" id="R4X7K1"/>
<dbReference type="GO" id="GO:0003735">
    <property type="term" value="F:structural constituent of ribosome"/>
    <property type="evidence" value="ECO:0007669"/>
    <property type="project" value="InterPro"/>
</dbReference>
<evidence type="ECO:0000256" key="6">
    <source>
        <dbReference type="ARBA" id="ARBA00023274"/>
    </source>
</evidence>
<keyword evidence="3" id="KW-0809">Transit peptide</keyword>
<dbReference type="SUPFAM" id="SSF55811">
    <property type="entry name" value="Nudix"/>
    <property type="match status" value="1"/>
</dbReference>
<proteinExistence type="inferred from homology"/>
<dbReference type="FunFam" id="3.90.79.10:FF:000018">
    <property type="entry name" value="39S ribosomal protein L46, mitochondrial"/>
    <property type="match status" value="1"/>
</dbReference>
<dbReference type="PANTHER" id="PTHR13124">
    <property type="entry name" value="39S RIBOSOMAL PROTEIN L46, MITOCHONDRIAL PRECURSOR-RELATED"/>
    <property type="match status" value="1"/>
</dbReference>
<keyword evidence="6" id="KW-0687">Ribonucleoprotein</keyword>
<evidence type="ECO:0000256" key="8">
    <source>
        <dbReference type="SAM" id="MobiDB-lite"/>
    </source>
</evidence>
<gene>
    <name evidence="10" type="ORF">TAPDE_001102</name>
</gene>
<keyword evidence="5" id="KW-0496">Mitochondrion</keyword>
<evidence type="ECO:0000259" key="9">
    <source>
        <dbReference type="Pfam" id="PF11788"/>
    </source>
</evidence>
<reference evidence="10 11" key="1">
    <citation type="journal article" date="2013" name="MBio">
        <title>Genome sequencing of the plant pathogen Taphrina deformans, the causal agent of peach leaf curl.</title>
        <authorList>
            <person name="Cisse O.H."/>
            <person name="Almeida J.M.G.C.F."/>
            <person name="Fonseca A."/>
            <person name="Kumar A.A."/>
            <person name="Salojaervi J."/>
            <person name="Overmyer K."/>
            <person name="Hauser P.M."/>
            <person name="Pagni M."/>
        </authorList>
    </citation>
    <scope>NUCLEOTIDE SEQUENCE [LARGE SCALE GENOMIC DNA]</scope>
    <source>
        <strain evidence="11">PYCC 5710 / ATCC 11124 / CBS 356.35 / IMI 108563 / JCM 9778 / NBRC 8474</strain>
    </source>
</reference>
<dbReference type="InterPro" id="IPR021757">
    <property type="entry name" value="Ribosomal_mL46_N"/>
</dbReference>
<dbReference type="Pfam" id="PF11788">
    <property type="entry name" value="MRP-L46"/>
    <property type="match status" value="1"/>
</dbReference>
<evidence type="ECO:0000313" key="10">
    <source>
        <dbReference type="EMBL" id="CCG81396.1"/>
    </source>
</evidence>
<protein>
    <recommendedName>
        <fullName evidence="7">Large ribosomal subunit protein mL46</fullName>
    </recommendedName>
</protein>
<dbReference type="EMBL" id="CAHR02000037">
    <property type="protein sequence ID" value="CCG81396.1"/>
    <property type="molecule type" value="Genomic_DNA"/>
</dbReference>
<comment type="caution">
    <text evidence="10">The sequence shown here is derived from an EMBL/GenBank/DDBJ whole genome shotgun (WGS) entry which is preliminary data.</text>
</comment>
<feature type="region of interest" description="Disordered" evidence="8">
    <location>
        <begin position="139"/>
        <end position="165"/>
    </location>
</feature>
<feature type="domain" description="Large ribosomal subunit protein mL46 N-terminal" evidence="9">
    <location>
        <begin position="76"/>
        <end position="184"/>
    </location>
</feature>
<dbReference type="eggNOG" id="KOG4548">
    <property type="taxonomic scope" value="Eukaryota"/>
</dbReference>
<dbReference type="Proteomes" id="UP000013776">
    <property type="component" value="Unassembled WGS sequence"/>
</dbReference>
<evidence type="ECO:0000256" key="5">
    <source>
        <dbReference type="ARBA" id="ARBA00023128"/>
    </source>
</evidence>
<evidence type="ECO:0000256" key="7">
    <source>
        <dbReference type="ARBA" id="ARBA00035190"/>
    </source>
</evidence>
<name>R4X7K1_TAPDE</name>
<dbReference type="VEuPathDB" id="FungiDB:TAPDE_001102"/>
<dbReference type="STRING" id="1097556.R4X7K1"/>
<dbReference type="GO" id="GO:0005743">
    <property type="term" value="C:mitochondrial inner membrane"/>
    <property type="evidence" value="ECO:0007669"/>
    <property type="project" value="UniProtKB-ARBA"/>
</dbReference>
<dbReference type="CDD" id="cd04661">
    <property type="entry name" value="NUDIX_MRP_L46"/>
    <property type="match status" value="1"/>
</dbReference>